<evidence type="ECO:0000256" key="1">
    <source>
        <dbReference type="SAM" id="SignalP"/>
    </source>
</evidence>
<feature type="signal peptide" evidence="1">
    <location>
        <begin position="1"/>
        <end position="40"/>
    </location>
</feature>
<name>A0A109KR13_PSEFL</name>
<dbReference type="Proteomes" id="UP000063434">
    <property type="component" value="Unassembled WGS sequence"/>
</dbReference>
<dbReference type="PATRIC" id="fig|294.195.peg.4140"/>
<protein>
    <submittedName>
        <fullName evidence="2">Uncharacterized protein</fullName>
    </submittedName>
</protein>
<gene>
    <name evidence="2" type="ORF">PFL603g_03869</name>
</gene>
<feature type="chain" id="PRO_5007137734" evidence="1">
    <location>
        <begin position="41"/>
        <end position="193"/>
    </location>
</feature>
<proteinExistence type="predicted"/>
<dbReference type="RefSeq" id="WP_229999539.1">
    <property type="nucleotide sequence ID" value="NZ_LCYC01000048.1"/>
</dbReference>
<comment type="caution">
    <text evidence="2">The sequence shown here is derived from an EMBL/GenBank/DDBJ whole genome shotgun (WGS) entry which is preliminary data.</text>
</comment>
<evidence type="ECO:0000313" key="2">
    <source>
        <dbReference type="EMBL" id="KWV73757.1"/>
    </source>
</evidence>
<accession>A0A109KR13</accession>
<dbReference type="AlphaFoldDB" id="A0A109KR13"/>
<organism evidence="2 3">
    <name type="scientific">Pseudomonas fluorescens</name>
    <dbReference type="NCBI Taxonomy" id="294"/>
    <lineage>
        <taxon>Bacteria</taxon>
        <taxon>Pseudomonadati</taxon>
        <taxon>Pseudomonadota</taxon>
        <taxon>Gammaproteobacteria</taxon>
        <taxon>Pseudomonadales</taxon>
        <taxon>Pseudomonadaceae</taxon>
        <taxon>Pseudomonas</taxon>
    </lineage>
</organism>
<reference evidence="2 3" key="1">
    <citation type="submission" date="2015-05" db="EMBL/GenBank/DDBJ databases">
        <title>A genomic and transcriptomic approach to investigate the blue pigment phenotype in Pseudomonas fluorescens.</title>
        <authorList>
            <person name="Andreani N.A."/>
            <person name="Cardazzo B."/>
        </authorList>
    </citation>
    <scope>NUCLEOTIDE SEQUENCE [LARGE SCALE GENOMIC DNA]</scope>
    <source>
        <strain evidence="2 3">Ps_40</strain>
    </source>
</reference>
<sequence>MIDPQDWSYGFASNLHRVIQMKRILTAAALAMCVASASHADDRFTFEKYPASSVSNKALTKVDWSSNKALAGQWRIKESIEGTIGKKADFAGHFVVATYGCGTGCQATVFVDVNDGKLYKAPMQFPSESDALAPANGGVAHRQNSNAIFMSDLRYYKAGSPDMMQNDGVVLWNEKAKKFDIVAKSKPFLVKMD</sequence>
<evidence type="ECO:0000313" key="3">
    <source>
        <dbReference type="Proteomes" id="UP000063434"/>
    </source>
</evidence>
<keyword evidence="1" id="KW-0732">Signal</keyword>
<dbReference type="EMBL" id="LCYC01000048">
    <property type="protein sequence ID" value="KWV73757.1"/>
    <property type="molecule type" value="Genomic_DNA"/>
</dbReference>